<dbReference type="InterPro" id="IPR028730">
    <property type="entry name" value="ZFYVE26"/>
</dbReference>
<dbReference type="PANTHER" id="PTHR46591">
    <property type="entry name" value="ZINC FINGER FYVE DOMAIN-CONTAINING PROTEIN 26"/>
    <property type="match status" value="1"/>
</dbReference>
<dbReference type="Proteomes" id="UP001176940">
    <property type="component" value="Unassembled WGS sequence"/>
</dbReference>
<gene>
    <name evidence="3" type="ORF">RIMI_LOCUS7165468</name>
</gene>
<dbReference type="InterPro" id="IPR057946">
    <property type="entry name" value="TPR_ZFYVE26"/>
</dbReference>
<keyword evidence="4" id="KW-1185">Reference proteome</keyword>
<evidence type="ECO:0000313" key="3">
    <source>
        <dbReference type="EMBL" id="CAJ0937374.1"/>
    </source>
</evidence>
<accession>A0ABN9LAK4</accession>
<name>A0ABN9LAK4_9NEOB</name>
<reference evidence="3" key="1">
    <citation type="submission" date="2023-07" db="EMBL/GenBank/DDBJ databases">
        <authorList>
            <person name="Stuckert A."/>
        </authorList>
    </citation>
    <scope>NUCLEOTIDE SEQUENCE</scope>
</reference>
<protein>
    <recommendedName>
        <fullName evidence="2">ZFYVE26-like TPR repeats domain-containing protein</fullName>
    </recommendedName>
</protein>
<organism evidence="3 4">
    <name type="scientific">Ranitomeya imitator</name>
    <name type="common">mimic poison frog</name>
    <dbReference type="NCBI Taxonomy" id="111125"/>
    <lineage>
        <taxon>Eukaryota</taxon>
        <taxon>Metazoa</taxon>
        <taxon>Chordata</taxon>
        <taxon>Craniata</taxon>
        <taxon>Vertebrata</taxon>
        <taxon>Euteleostomi</taxon>
        <taxon>Amphibia</taxon>
        <taxon>Batrachia</taxon>
        <taxon>Anura</taxon>
        <taxon>Neobatrachia</taxon>
        <taxon>Hyloidea</taxon>
        <taxon>Dendrobatidae</taxon>
        <taxon>Dendrobatinae</taxon>
        <taxon>Ranitomeya</taxon>
    </lineage>
</organism>
<feature type="domain" description="ZFYVE26-like TPR repeats" evidence="2">
    <location>
        <begin position="530"/>
        <end position="653"/>
    </location>
</feature>
<evidence type="ECO:0000259" key="2">
    <source>
        <dbReference type="Pfam" id="PF25569"/>
    </source>
</evidence>
<evidence type="ECO:0000313" key="4">
    <source>
        <dbReference type="Proteomes" id="UP001176940"/>
    </source>
</evidence>
<feature type="region of interest" description="Disordered" evidence="1">
    <location>
        <begin position="1"/>
        <end position="40"/>
    </location>
</feature>
<dbReference type="EMBL" id="CAUEEQ010013378">
    <property type="protein sequence ID" value="CAJ0937374.1"/>
    <property type="molecule type" value="Genomic_DNA"/>
</dbReference>
<comment type="caution">
    <text evidence="3">The sequence shown here is derived from an EMBL/GenBank/DDBJ whole genome shotgun (WGS) entry which is preliminary data.</text>
</comment>
<evidence type="ECO:0000256" key="1">
    <source>
        <dbReference type="SAM" id="MobiDB-lite"/>
    </source>
</evidence>
<proteinExistence type="predicted"/>
<sequence>MRPITSRDVIEGPLRAHSSERKQGGCSGDDQGASEDPGIHYRTPSDICVPLTCIGIGYRYRRYPIFFGYRPIPILSNIGRRRRSVFRVLCSDVQAEGDAHTNRVIAPSDMSVTAENAEDGAAPTVERGTEKTAGTLNLSEVLRLSKAAEVQWWLTLTEAENKVERNEFYYEQAPSASLCSAILSLHSKSDECGYQLIERCCLLSKGLTNPEMDSRLLLDIMKNLLFSAKMIFVKAARSHDLALCDREKFSRCIKAPFDLNQKNIGSKLLEDIVQHLESAAKPILLVTQAAVAGGAQVQDQYIQEAMFASLLQKDDEYFATLKELEVTLKARCLWYEMMPEGKIQNNAYYQECLYYLHTYGTHLGIIQFYMRHDLMRDALLHLLNKDAFFPIDLYWRRIATHRVRRALDLSEFGGLSSGKNVDCNVFCLCRENVSRRILLHTSLARMEAYGRRIRRDTSHINTVELQMEITKFLQRCESLQSAQVYDKQPPTLFGHSAMMLDVASRVILGGKNVEEGFGIAFRVIQDFQLDAFKVYSKVCKQLVQQENYPEILQLVKCVSESGIAAEKDCDKILLRCVEEMADVPSDELEKLIQGMKSDETKIKAFLACRMMRSAYLTAVKQEHEKAIQLVQEVWQAAHNLNDSVVQGICSKWLVEHPPVSKPAQRHTSRK</sequence>
<dbReference type="PANTHER" id="PTHR46591:SF1">
    <property type="entry name" value="ZINC FINGER FYVE DOMAIN-CONTAINING PROTEIN 26"/>
    <property type="match status" value="1"/>
</dbReference>
<dbReference type="Pfam" id="PF25569">
    <property type="entry name" value="TPR_ZFYVE26"/>
    <property type="match status" value="1"/>
</dbReference>